<dbReference type="SUPFAM" id="SSF53474">
    <property type="entry name" value="alpha/beta-Hydrolases"/>
    <property type="match status" value="1"/>
</dbReference>
<feature type="chain" id="PRO_5046747246" evidence="1">
    <location>
        <begin position="20"/>
        <end position="272"/>
    </location>
</feature>
<proteinExistence type="predicted"/>
<gene>
    <name evidence="2" type="ORF">P5G51_017880</name>
</gene>
<organism evidence="2 3">
    <name type="scientific">Tigheibacillus jepli</name>
    <dbReference type="NCBI Taxonomy" id="3035914"/>
    <lineage>
        <taxon>Bacteria</taxon>
        <taxon>Bacillati</taxon>
        <taxon>Bacillota</taxon>
        <taxon>Bacilli</taxon>
        <taxon>Bacillales</taxon>
        <taxon>Bacillaceae</taxon>
        <taxon>Tigheibacillus</taxon>
    </lineage>
</organism>
<keyword evidence="2" id="KW-0378">Hydrolase</keyword>
<evidence type="ECO:0000313" key="3">
    <source>
        <dbReference type="Proteomes" id="UP001228376"/>
    </source>
</evidence>
<dbReference type="RefSeq" id="WP_306067628.1">
    <property type="nucleotide sequence ID" value="NZ_JAROCA020000003.1"/>
</dbReference>
<keyword evidence="1" id="KW-0732">Signal</keyword>
<dbReference type="Gene3D" id="3.40.50.1820">
    <property type="entry name" value="alpha/beta hydrolase"/>
    <property type="match status" value="1"/>
</dbReference>
<feature type="signal peptide" evidence="1">
    <location>
        <begin position="1"/>
        <end position="19"/>
    </location>
</feature>
<evidence type="ECO:0000256" key="1">
    <source>
        <dbReference type="SAM" id="SignalP"/>
    </source>
</evidence>
<dbReference type="Proteomes" id="UP001228376">
    <property type="component" value="Unassembled WGS sequence"/>
</dbReference>
<dbReference type="GO" id="GO:0016787">
    <property type="term" value="F:hydrolase activity"/>
    <property type="evidence" value="ECO:0007669"/>
    <property type="project" value="UniProtKB-KW"/>
</dbReference>
<accession>A0ABU5CM30</accession>
<dbReference type="EMBL" id="JAROCA020000003">
    <property type="protein sequence ID" value="MDY0406961.1"/>
    <property type="molecule type" value="Genomic_DNA"/>
</dbReference>
<reference evidence="2 3" key="1">
    <citation type="submission" date="2023-10" db="EMBL/GenBank/DDBJ databases">
        <title>179-bfca-hs.</title>
        <authorList>
            <person name="Miliotis G."/>
            <person name="Sengupta P."/>
            <person name="Hameed A."/>
            <person name="Chuvochina M."/>
            <person name="Mcdonagh F."/>
            <person name="Simpson A.C."/>
            <person name="Singh N.K."/>
            <person name="Rekha P.D."/>
            <person name="Raman K."/>
            <person name="Hugenholtz P."/>
            <person name="Venkateswaran K."/>
        </authorList>
    </citation>
    <scope>NUCLEOTIDE SEQUENCE [LARGE SCALE GENOMIC DNA]</scope>
    <source>
        <strain evidence="2 3">179-BFC-A-HS</strain>
    </source>
</reference>
<name>A0ABU5CM30_9BACI</name>
<dbReference type="InterPro" id="IPR029058">
    <property type="entry name" value="AB_hydrolase_fold"/>
</dbReference>
<evidence type="ECO:0000313" key="2">
    <source>
        <dbReference type="EMBL" id="MDY0406961.1"/>
    </source>
</evidence>
<dbReference type="InterPro" id="IPR010315">
    <property type="entry name" value="DUF915_hydro-like"/>
</dbReference>
<keyword evidence="3" id="KW-1185">Reference proteome</keyword>
<dbReference type="Pfam" id="PF06028">
    <property type="entry name" value="DUF915"/>
    <property type="match status" value="1"/>
</dbReference>
<protein>
    <submittedName>
        <fullName evidence="2">Alpha/beta fold hydrolase</fullName>
    </submittedName>
</protein>
<sequence length="272" mass="31195">MKRKWIVMFFAVLFLAAVAFLLDKDNSGTANTNGYKVPPTVFVHGYKGTYNSFGNMLDRFENNYRWGDKMLVYYITPNGRLEVDHMGYAEEQPSFVQIVLDNNRASFKNSAYWVSLALHHMKTHYQIDQVYMVGHSMGGIVSLKYIEDYRNPKNFPMVKKFIAIGSPFDGIYDKRYFEFHQDAATKDLKPSSKALTDLRKHKNTVPKDLEALSIASTGDHVARVNSVKSLGEIIPASNLEQKVITDENLGHSMLHEDKRVDFFVHDFLYGEN</sequence>
<comment type="caution">
    <text evidence="2">The sequence shown here is derived from an EMBL/GenBank/DDBJ whole genome shotgun (WGS) entry which is preliminary data.</text>
</comment>